<organism evidence="6 7">
    <name type="scientific">Nyssa sinensis</name>
    <dbReference type="NCBI Taxonomy" id="561372"/>
    <lineage>
        <taxon>Eukaryota</taxon>
        <taxon>Viridiplantae</taxon>
        <taxon>Streptophyta</taxon>
        <taxon>Embryophyta</taxon>
        <taxon>Tracheophyta</taxon>
        <taxon>Spermatophyta</taxon>
        <taxon>Magnoliopsida</taxon>
        <taxon>eudicotyledons</taxon>
        <taxon>Gunneridae</taxon>
        <taxon>Pentapetalae</taxon>
        <taxon>asterids</taxon>
        <taxon>Cornales</taxon>
        <taxon>Nyssaceae</taxon>
        <taxon>Nyssa</taxon>
    </lineage>
</organism>
<evidence type="ECO:0000256" key="3">
    <source>
        <dbReference type="ARBA" id="ARBA00022833"/>
    </source>
</evidence>
<dbReference type="Proteomes" id="UP000325577">
    <property type="component" value="Linkage Group LG8"/>
</dbReference>
<dbReference type="PROSITE" id="PS50081">
    <property type="entry name" value="ZF_DAG_PE_2"/>
    <property type="match status" value="1"/>
</dbReference>
<evidence type="ECO:0000256" key="2">
    <source>
        <dbReference type="ARBA" id="ARBA00022737"/>
    </source>
</evidence>
<keyword evidence="2" id="KW-0677">Repeat</keyword>
<proteinExistence type="predicted"/>
<protein>
    <recommendedName>
        <fullName evidence="5">Phorbol-ester/DAG-type domain-containing protein</fullName>
    </recommendedName>
</protein>
<evidence type="ECO:0000313" key="6">
    <source>
        <dbReference type="EMBL" id="KAA8516379.1"/>
    </source>
</evidence>
<evidence type="ECO:0000313" key="7">
    <source>
        <dbReference type="Proteomes" id="UP000325577"/>
    </source>
</evidence>
<feature type="region of interest" description="Disordered" evidence="4">
    <location>
        <begin position="549"/>
        <end position="585"/>
    </location>
</feature>
<sequence length="598" mass="67105">MDAMPMKAKEHFTHPDHPLEVFYAETEFLCDGCKTLGTDTRFRCKGCDFDLHDYCGTCPRSLSSFIHSHPLSLDVGMAQGMSQNEHFCDVCGEIVEGLCYQCKDCEFNVHPLCTQLPEQLCHALHTIHPLKLQKISSSRSCAVCRVCGGACDSWRYRCEICGFDIHMECLLVPCDHPPTQRTIPKCCPSTNPPQPPLAPPPDYGAYDPYRVSPCPNLYNTYNYVNQFQPWGQPPPLSQLLPYNGACPVLVPSPSPNNMYNHVNHDSPCGPPRLPAPPLSPPLPHYGAYPCMPSGPSPPPAPPHYVACIPSGPNPYNNDANQAEEGGATRGRKRKIYEIIKQLTLGLATNVIYGLLTDLWDIIEDGYKEPPGDPSTWTQAQKKQHKENIQKDASALRLIHQGVSKSIFPRIFRVKKAKEAWEILQMEFQGNDKAISIKLQTLWTDFDNLLMKESEGIKDYFSRVSEIVNQIQSCGDTIQEKKVVEKILISLTQKFEHVVPAIEESKDLSKLSMYELMGSLETHEKRISRFSSQSLEQAFQSTVNVSEKKFFNPEQDQRRGSSQRRGLYGRGRGNHNSGRGKGRGRRAIFQQKSVAAVTI</sequence>
<feature type="domain" description="Phorbol-ester/DAG-type" evidence="5">
    <location>
        <begin position="68"/>
        <end position="121"/>
    </location>
</feature>
<keyword evidence="7" id="KW-1185">Reference proteome</keyword>
<dbReference type="GO" id="GO:0046872">
    <property type="term" value="F:metal ion binding"/>
    <property type="evidence" value="ECO:0007669"/>
    <property type="project" value="UniProtKB-KW"/>
</dbReference>
<dbReference type="PANTHER" id="PTHR47841">
    <property type="entry name" value="DIACYLGLYCEROL KINASE THETA-LIKE-RELATED"/>
    <property type="match status" value="1"/>
</dbReference>
<gene>
    <name evidence="6" type="ORF">F0562_016672</name>
</gene>
<dbReference type="InterPro" id="IPR002219">
    <property type="entry name" value="PKC_DAG/PE"/>
</dbReference>
<dbReference type="OrthoDB" id="97058at2759"/>
<name>A0A5J4ZEG5_9ASTE</name>
<dbReference type="Pfam" id="PF03107">
    <property type="entry name" value="C1_2"/>
    <property type="match status" value="3"/>
</dbReference>
<keyword evidence="3" id="KW-0862">Zinc</keyword>
<dbReference type="SUPFAM" id="SSF57889">
    <property type="entry name" value="Cysteine-rich domain"/>
    <property type="match status" value="1"/>
</dbReference>
<dbReference type="AlphaFoldDB" id="A0A5J4ZEG5"/>
<dbReference type="PANTHER" id="PTHR47841:SF7">
    <property type="entry name" value="CYSTEINE_HISTIDINE-RICH C1 DOMAIN PROTEIN"/>
    <property type="match status" value="1"/>
</dbReference>
<dbReference type="InterPro" id="IPR046349">
    <property type="entry name" value="C1-like_sf"/>
</dbReference>
<reference evidence="6 7" key="1">
    <citation type="submission" date="2019-09" db="EMBL/GenBank/DDBJ databases">
        <title>A chromosome-level genome assembly of the Chinese tupelo Nyssa sinensis.</title>
        <authorList>
            <person name="Yang X."/>
            <person name="Kang M."/>
            <person name="Yang Y."/>
            <person name="Xiong H."/>
            <person name="Wang M."/>
            <person name="Zhang Z."/>
            <person name="Wang Z."/>
            <person name="Wu H."/>
            <person name="Ma T."/>
            <person name="Liu J."/>
            <person name="Xi Z."/>
        </authorList>
    </citation>
    <scope>NUCLEOTIDE SEQUENCE [LARGE SCALE GENOMIC DNA]</scope>
    <source>
        <strain evidence="6">J267</strain>
        <tissue evidence="6">Leaf</tissue>
    </source>
</reference>
<dbReference type="Gene3D" id="3.30.60.20">
    <property type="match status" value="1"/>
</dbReference>
<feature type="compositionally biased region" description="Basic and acidic residues" evidence="4">
    <location>
        <begin position="549"/>
        <end position="558"/>
    </location>
</feature>
<evidence type="ECO:0000256" key="4">
    <source>
        <dbReference type="SAM" id="MobiDB-lite"/>
    </source>
</evidence>
<dbReference type="Pfam" id="PF14223">
    <property type="entry name" value="Retrotran_gag_2"/>
    <property type="match status" value="1"/>
</dbReference>
<keyword evidence="1" id="KW-0479">Metal-binding</keyword>
<dbReference type="InterPro" id="IPR004146">
    <property type="entry name" value="DC1"/>
</dbReference>
<evidence type="ECO:0000259" key="5">
    <source>
        <dbReference type="PROSITE" id="PS50081"/>
    </source>
</evidence>
<evidence type="ECO:0000256" key="1">
    <source>
        <dbReference type="ARBA" id="ARBA00022723"/>
    </source>
</evidence>
<accession>A0A5J4ZEG5</accession>
<dbReference type="EMBL" id="CM018051">
    <property type="protein sequence ID" value="KAA8516379.1"/>
    <property type="molecule type" value="Genomic_DNA"/>
</dbReference>